<comment type="caution">
    <text evidence="1">The sequence shown here is derived from an EMBL/GenBank/DDBJ whole genome shotgun (WGS) entry which is preliminary data.</text>
</comment>
<sequence>MAGVRKEDVSLLYSPNKSRNSSNSLSATILEPMMKMEGTTHDKLEHAIIDAEISKKKAFEESLRRWRAEEDAMEAIYTAEASKSLYMEEIYRRKEMEDVLVRQGQELERTKYQHDQLLKELQMIQDQKPALERQISENFHAEKELEEKIIQAVELLIRFKERRDVLLIERDNTIKRVHAHQFRKSVKEDASRLCISHSFDFSFLDIIEATKNFDPSLKIGEGRFGTVYKGIIHHTKIAIKMLPSCGSQSDSEFNREAELLSRVRHPNLVTLMGTCSESRSLIYEYLGNGSLEDHLAGHSKSRALSWKTRIRIAREICSALVFLHAELNCIVHGNLRPDKVLFDANLVSKISDLGIHLFVSQNDCEKSTQKLHIKNDLETDIYLDPELIEGAELSPESDTYSFGLVLLRLLAARPASSVHRDVKCAVEAGNLDSILDYSAGNWPLELADQLAHLGLRCCEEKRVNRPDLATKVWPVIETMKDMSNLSGMDSTSSCPDTTRGQHRVPSHFLCPIFQEVMKDPYIAADGFTYEADAIKGWLNSGHKTSPMTNLELEHLDLIPNYALYYAIQEWQQ</sequence>
<accession>A0ACB9ZY88</accession>
<keyword evidence="2" id="KW-1185">Reference proteome</keyword>
<dbReference type="Proteomes" id="UP001060085">
    <property type="component" value="Linkage Group LG07"/>
</dbReference>
<protein>
    <submittedName>
        <fullName evidence="1">Uncharacterized protein</fullName>
    </submittedName>
</protein>
<evidence type="ECO:0000313" key="2">
    <source>
        <dbReference type="Proteomes" id="UP001060085"/>
    </source>
</evidence>
<dbReference type="EMBL" id="CM044707">
    <property type="protein sequence ID" value="KAI5652818.1"/>
    <property type="molecule type" value="Genomic_DNA"/>
</dbReference>
<gene>
    <name evidence="1" type="ORF">M9H77_30005</name>
</gene>
<name>A0ACB9ZY88_CATRO</name>
<reference evidence="2" key="1">
    <citation type="journal article" date="2023" name="Nat. Plants">
        <title>Single-cell RNA sequencing provides a high-resolution roadmap for understanding the multicellular compartmentation of specialized metabolism.</title>
        <authorList>
            <person name="Sun S."/>
            <person name="Shen X."/>
            <person name="Li Y."/>
            <person name="Li Y."/>
            <person name="Wang S."/>
            <person name="Li R."/>
            <person name="Zhang H."/>
            <person name="Shen G."/>
            <person name="Guo B."/>
            <person name="Wei J."/>
            <person name="Xu J."/>
            <person name="St-Pierre B."/>
            <person name="Chen S."/>
            <person name="Sun C."/>
        </authorList>
    </citation>
    <scope>NUCLEOTIDE SEQUENCE [LARGE SCALE GENOMIC DNA]</scope>
</reference>
<evidence type="ECO:0000313" key="1">
    <source>
        <dbReference type="EMBL" id="KAI5652818.1"/>
    </source>
</evidence>
<proteinExistence type="predicted"/>
<organism evidence="1 2">
    <name type="scientific">Catharanthus roseus</name>
    <name type="common">Madagascar periwinkle</name>
    <name type="synonym">Vinca rosea</name>
    <dbReference type="NCBI Taxonomy" id="4058"/>
    <lineage>
        <taxon>Eukaryota</taxon>
        <taxon>Viridiplantae</taxon>
        <taxon>Streptophyta</taxon>
        <taxon>Embryophyta</taxon>
        <taxon>Tracheophyta</taxon>
        <taxon>Spermatophyta</taxon>
        <taxon>Magnoliopsida</taxon>
        <taxon>eudicotyledons</taxon>
        <taxon>Gunneridae</taxon>
        <taxon>Pentapetalae</taxon>
        <taxon>asterids</taxon>
        <taxon>lamiids</taxon>
        <taxon>Gentianales</taxon>
        <taxon>Apocynaceae</taxon>
        <taxon>Rauvolfioideae</taxon>
        <taxon>Vinceae</taxon>
        <taxon>Catharanthinae</taxon>
        <taxon>Catharanthus</taxon>
    </lineage>
</organism>